<dbReference type="Pfam" id="PF04854">
    <property type="entry name" value="DUF624"/>
    <property type="match status" value="1"/>
</dbReference>
<evidence type="ECO:0000313" key="2">
    <source>
        <dbReference type="EMBL" id="ABX42636.1"/>
    </source>
</evidence>
<sequence length="212" mass="24485" precursor="true">MTEWLSSDGKIITTMTKIGHIVMLNVLFILCCLPIITIGSSITSFYYAMVKSVRKERSYPAKEFFRSFKRTLLPGGFITIIAIMIGALFYMNREFVAKGENTSSLTIIIIYDAFILLLLGFLTYVFPVLSRFQLKLSGIFKMTLLMEFRHLPYTILLITGTIFCGFLLWVLPLPFWLILPGGWCYLSTFLLERILKVYTPKPQEGEDAWYYE</sequence>
<dbReference type="HOGENOM" id="CLU_081578_1_0_9"/>
<evidence type="ECO:0000256" key="1">
    <source>
        <dbReference type="SAM" id="Phobius"/>
    </source>
</evidence>
<dbReference type="eggNOG" id="COG5578">
    <property type="taxonomic scope" value="Bacteria"/>
</dbReference>
<dbReference type="Proteomes" id="UP000000370">
    <property type="component" value="Chromosome"/>
</dbReference>
<dbReference type="OrthoDB" id="9814991at2"/>
<evidence type="ECO:0008006" key="4">
    <source>
        <dbReference type="Google" id="ProtNLM"/>
    </source>
</evidence>
<organism evidence="2 3">
    <name type="scientific">Lachnoclostridium phytofermentans (strain ATCC 700394 / DSM 18823 / ISDg)</name>
    <name type="common">Clostridium phytofermentans</name>
    <dbReference type="NCBI Taxonomy" id="357809"/>
    <lineage>
        <taxon>Bacteria</taxon>
        <taxon>Bacillati</taxon>
        <taxon>Bacillota</taxon>
        <taxon>Clostridia</taxon>
        <taxon>Lachnospirales</taxon>
        <taxon>Lachnospiraceae</taxon>
    </lineage>
</organism>
<keyword evidence="1" id="KW-1133">Transmembrane helix</keyword>
<gene>
    <name evidence="2" type="ordered locus">Cphy_2275</name>
</gene>
<feature type="transmembrane region" description="Helical" evidence="1">
    <location>
        <begin position="20"/>
        <end position="50"/>
    </location>
</feature>
<keyword evidence="3" id="KW-1185">Reference proteome</keyword>
<reference evidence="3" key="1">
    <citation type="submission" date="2007-11" db="EMBL/GenBank/DDBJ databases">
        <title>Complete genome sequence of Clostridium phytofermentans ISDg.</title>
        <authorList>
            <person name="Leschine S.B."/>
            <person name="Warnick T.A."/>
            <person name="Blanchard J.L."/>
            <person name="Schnell D.J."/>
            <person name="Petit E.L."/>
            <person name="LaTouf W.G."/>
            <person name="Copeland A."/>
            <person name="Lucas S."/>
            <person name="Lapidus A."/>
            <person name="Barry K."/>
            <person name="Glavina del Rio T."/>
            <person name="Dalin E."/>
            <person name="Tice H."/>
            <person name="Pitluck S."/>
            <person name="Kiss H."/>
            <person name="Brettin T."/>
            <person name="Bruce D."/>
            <person name="Detter J.C."/>
            <person name="Han C."/>
            <person name="Kuske C."/>
            <person name="Schmutz J."/>
            <person name="Larimer F."/>
            <person name="Land M."/>
            <person name="Hauser L."/>
            <person name="Kyrpides N."/>
            <person name="Kim E.A."/>
            <person name="Richardson P."/>
        </authorList>
    </citation>
    <scope>NUCLEOTIDE SEQUENCE [LARGE SCALE GENOMIC DNA]</scope>
    <source>
        <strain evidence="3">ATCC 700394 / DSM 18823 / ISDg</strain>
    </source>
</reference>
<feature type="transmembrane region" description="Helical" evidence="1">
    <location>
        <begin position="71"/>
        <end position="91"/>
    </location>
</feature>
<proteinExistence type="predicted"/>
<keyword evidence="1" id="KW-0472">Membrane</keyword>
<dbReference type="KEGG" id="cpy:Cphy_2275"/>
<dbReference type="EMBL" id="CP000885">
    <property type="protein sequence ID" value="ABX42636.1"/>
    <property type="molecule type" value="Genomic_DNA"/>
</dbReference>
<dbReference type="RefSeq" id="WP_012200290.1">
    <property type="nucleotide sequence ID" value="NC_010001.1"/>
</dbReference>
<protein>
    <recommendedName>
        <fullName evidence="4">DUF624 domain-containing protein</fullName>
    </recommendedName>
</protein>
<feature type="transmembrane region" description="Helical" evidence="1">
    <location>
        <begin position="103"/>
        <end position="129"/>
    </location>
</feature>
<name>A9KK64_LACP7</name>
<accession>A9KK64</accession>
<evidence type="ECO:0000313" key="3">
    <source>
        <dbReference type="Proteomes" id="UP000000370"/>
    </source>
</evidence>
<feature type="transmembrane region" description="Helical" evidence="1">
    <location>
        <begin position="150"/>
        <end position="169"/>
    </location>
</feature>
<dbReference type="STRING" id="357809.Cphy_2275"/>
<keyword evidence="1" id="KW-0812">Transmembrane</keyword>
<dbReference type="AlphaFoldDB" id="A9KK64"/>
<dbReference type="InterPro" id="IPR006938">
    <property type="entry name" value="DUF624"/>
</dbReference>